<dbReference type="EC" id="1.5.1.3" evidence="2"/>
<dbReference type="InterPro" id="IPR050765">
    <property type="entry name" value="Riboflavin_Biosynth_HTPR"/>
</dbReference>
<evidence type="ECO:0000313" key="3">
    <source>
        <dbReference type="Proteomes" id="UP000373301"/>
    </source>
</evidence>
<gene>
    <name evidence="2" type="primary">yyaP</name>
    <name evidence="2" type="ORF">NCTC7982_01592</name>
</gene>
<feature type="domain" description="Bacterial bifunctional deaminase-reductase C-terminal" evidence="1">
    <location>
        <begin position="2"/>
        <end position="165"/>
    </location>
</feature>
<dbReference type="InterPro" id="IPR024072">
    <property type="entry name" value="DHFR-like_dom_sf"/>
</dbReference>
<name>A0A9X9SIY8_STRDY</name>
<dbReference type="PANTHER" id="PTHR38011">
    <property type="entry name" value="DIHYDROFOLATE REDUCTASE FAMILY PROTEIN (AFU_ORTHOLOGUE AFUA_8G06820)"/>
    <property type="match status" value="1"/>
</dbReference>
<dbReference type="GO" id="GO:0008703">
    <property type="term" value="F:5-amino-6-(5-phosphoribosylamino)uracil reductase activity"/>
    <property type="evidence" value="ECO:0007669"/>
    <property type="project" value="InterPro"/>
</dbReference>
<organism evidence="2 3">
    <name type="scientific">Streptococcus dysgalactiae</name>
    <dbReference type="NCBI Taxonomy" id="1334"/>
    <lineage>
        <taxon>Bacteria</taxon>
        <taxon>Bacillati</taxon>
        <taxon>Bacillota</taxon>
        <taxon>Bacilli</taxon>
        <taxon>Lactobacillales</taxon>
        <taxon>Streptococcaceae</taxon>
        <taxon>Streptococcus</taxon>
    </lineage>
</organism>
<accession>A0A9X9SIY8</accession>
<dbReference type="AlphaFoldDB" id="A0A9X9SIY8"/>
<sequence>MRKVVLNIAMSLDGFIARKDGTYDWIEGHGTDAYDSANQFDNPSFFASCDTVIMGRKSFEDCPIELIEGYREKTFYVARSQVMTSPYSNVCFSKDIVSTLKQLKAGEGGPIWIFGGADLVHSLIEADLIDHYIIGIIPTILGCGRPLFTGNRQERHLRLIESTVTDGIAMLRYEKRIKKEAQRVSFTCLGCFRYGD</sequence>
<dbReference type="GO" id="GO:0004146">
    <property type="term" value="F:dihydrofolate reductase activity"/>
    <property type="evidence" value="ECO:0007669"/>
    <property type="project" value="UniProtKB-EC"/>
</dbReference>
<dbReference type="GO" id="GO:0009231">
    <property type="term" value="P:riboflavin biosynthetic process"/>
    <property type="evidence" value="ECO:0007669"/>
    <property type="project" value="InterPro"/>
</dbReference>
<dbReference type="EMBL" id="CABEIM010000003">
    <property type="protein sequence ID" value="VTS82971.1"/>
    <property type="molecule type" value="Genomic_DNA"/>
</dbReference>
<protein>
    <submittedName>
        <fullName evidence="2">Riboflavin biosynthesis protein RibD C-domain-containing protein</fullName>
        <ecNumber evidence="2">1.5.1.3</ecNumber>
    </submittedName>
</protein>
<dbReference type="InterPro" id="IPR002734">
    <property type="entry name" value="RibDG_C"/>
</dbReference>
<evidence type="ECO:0000313" key="2">
    <source>
        <dbReference type="EMBL" id="VTS82971.1"/>
    </source>
</evidence>
<dbReference type="Proteomes" id="UP000373301">
    <property type="component" value="Unassembled WGS sequence"/>
</dbReference>
<dbReference type="Pfam" id="PF01872">
    <property type="entry name" value="RibD_C"/>
    <property type="match status" value="1"/>
</dbReference>
<dbReference type="RefSeq" id="WP_260663568.1">
    <property type="nucleotide sequence ID" value="NZ_CABEIM010000003.1"/>
</dbReference>
<comment type="caution">
    <text evidence="2">The sequence shown here is derived from an EMBL/GenBank/DDBJ whole genome shotgun (WGS) entry which is preliminary data.</text>
</comment>
<dbReference type="SUPFAM" id="SSF53597">
    <property type="entry name" value="Dihydrofolate reductase-like"/>
    <property type="match status" value="1"/>
</dbReference>
<reference evidence="2 3" key="1">
    <citation type="submission" date="2019-05" db="EMBL/GenBank/DDBJ databases">
        <authorList>
            <consortium name="Pathogen Informatics"/>
        </authorList>
    </citation>
    <scope>NUCLEOTIDE SEQUENCE [LARGE SCALE GENOMIC DNA]</scope>
    <source>
        <strain evidence="2 3">NCTC7982</strain>
    </source>
</reference>
<keyword evidence="2" id="KW-0560">Oxidoreductase</keyword>
<dbReference type="Gene3D" id="3.40.430.10">
    <property type="entry name" value="Dihydrofolate Reductase, subunit A"/>
    <property type="match status" value="1"/>
</dbReference>
<dbReference type="PANTHER" id="PTHR38011:SF11">
    <property type="entry name" value="2,5-DIAMINO-6-RIBOSYLAMINO-4(3H)-PYRIMIDINONE 5'-PHOSPHATE REDUCTASE"/>
    <property type="match status" value="1"/>
</dbReference>
<proteinExistence type="predicted"/>
<evidence type="ECO:0000259" key="1">
    <source>
        <dbReference type="Pfam" id="PF01872"/>
    </source>
</evidence>